<keyword evidence="2" id="KW-0813">Transport</keyword>
<dbReference type="PANTHER" id="PTHR43335">
    <property type="entry name" value="ABC TRANSPORTER, ATP-BINDING PROTEIN"/>
    <property type="match status" value="1"/>
</dbReference>
<feature type="domain" description="ABC transporter" evidence="3">
    <location>
        <begin position="2"/>
        <end position="229"/>
    </location>
</feature>
<proteinExistence type="inferred from homology"/>
<organism evidence="4 5">
    <name type="scientific">Bittarella massiliensis</name>
    <name type="common">ex Durand et al. 2017</name>
    <dbReference type="NCBI Taxonomy" id="1720313"/>
    <lineage>
        <taxon>Bacteria</taxon>
        <taxon>Bacillati</taxon>
        <taxon>Bacillota</taxon>
        <taxon>Clostridia</taxon>
        <taxon>Eubacteriales</taxon>
        <taxon>Oscillospiraceae</taxon>
        <taxon>Bittarella (ex Durand et al. 2017)</taxon>
    </lineage>
</organism>
<evidence type="ECO:0000259" key="3">
    <source>
        <dbReference type="PROSITE" id="PS50893"/>
    </source>
</evidence>
<evidence type="ECO:0000256" key="1">
    <source>
        <dbReference type="ARBA" id="ARBA00005417"/>
    </source>
</evidence>
<comment type="similarity">
    <text evidence="1">Belongs to the ABC transporter superfamily.</text>
</comment>
<dbReference type="Proteomes" id="UP001205063">
    <property type="component" value="Unassembled WGS sequence"/>
</dbReference>
<dbReference type="InterPro" id="IPR003593">
    <property type="entry name" value="AAA+_ATPase"/>
</dbReference>
<evidence type="ECO:0000313" key="5">
    <source>
        <dbReference type="Proteomes" id="UP001205063"/>
    </source>
</evidence>
<dbReference type="PANTHER" id="PTHR43335:SF2">
    <property type="entry name" value="ABC TRANSPORTER, ATP-BINDING PROTEIN"/>
    <property type="match status" value="1"/>
</dbReference>
<dbReference type="InterPro" id="IPR003439">
    <property type="entry name" value="ABC_transporter-like_ATP-bd"/>
</dbReference>
<sequence>MISAKGVGKRFGRKWALRNVDLELNEGIYGFLGPNGAGKTTFLRCMMGVYTPTEGTFYWDDKPVSSRNDPTCHMGYLPQRFGAYGELKLCEVLEHLAGLRGMSMRGLNGEIDRCLALVHLQDRVESKVRTLSGGMVRRLGIAAALLGDPEILIFDEPTAGLDPEERLRFKTILELSAPGKAILLSTHILSDVNAVADRIVIINKGSVICNLPSKDLAELARGKTFEVTGEPDPQEVVESWREGDVLHSIIVSSNPPAEAIPTEPRMEDGYAAAIQGL</sequence>
<protein>
    <submittedName>
        <fullName evidence="4">ATP-binding cassette domain-containing protein</fullName>
    </submittedName>
</protein>
<evidence type="ECO:0000256" key="2">
    <source>
        <dbReference type="ARBA" id="ARBA00022448"/>
    </source>
</evidence>
<dbReference type="RefSeq" id="WP_216402149.1">
    <property type="nucleotide sequence ID" value="NZ_JANGAB010000011.1"/>
</dbReference>
<dbReference type="SMART" id="SM00382">
    <property type="entry name" value="AAA"/>
    <property type="match status" value="1"/>
</dbReference>
<comment type="caution">
    <text evidence="4">The sequence shown here is derived from an EMBL/GenBank/DDBJ whole genome shotgun (WGS) entry which is preliminary data.</text>
</comment>
<keyword evidence="4" id="KW-0067">ATP-binding</keyword>
<name>A0AAW5KF48_9FIRM</name>
<keyword evidence="4" id="KW-0547">Nucleotide-binding</keyword>
<evidence type="ECO:0000313" key="4">
    <source>
        <dbReference type="EMBL" id="MCQ4950557.1"/>
    </source>
</evidence>
<dbReference type="GO" id="GO:0016887">
    <property type="term" value="F:ATP hydrolysis activity"/>
    <property type="evidence" value="ECO:0007669"/>
    <property type="project" value="InterPro"/>
</dbReference>
<dbReference type="PROSITE" id="PS50893">
    <property type="entry name" value="ABC_TRANSPORTER_2"/>
    <property type="match status" value="1"/>
</dbReference>
<accession>A0AAW5KF48</accession>
<dbReference type="AlphaFoldDB" id="A0AAW5KF48"/>
<gene>
    <name evidence="4" type="ORF">NE646_12910</name>
</gene>
<dbReference type="EMBL" id="JANGAB010000011">
    <property type="protein sequence ID" value="MCQ4950557.1"/>
    <property type="molecule type" value="Genomic_DNA"/>
</dbReference>
<reference evidence="4" key="1">
    <citation type="submission" date="2022-06" db="EMBL/GenBank/DDBJ databases">
        <title>Isolation of gut microbiota from human fecal samples.</title>
        <authorList>
            <person name="Pamer E.G."/>
            <person name="Barat B."/>
            <person name="Waligurski E."/>
            <person name="Medina S."/>
            <person name="Paddock L."/>
            <person name="Mostad J."/>
        </authorList>
    </citation>
    <scope>NUCLEOTIDE SEQUENCE</scope>
    <source>
        <strain evidence="4">DFI.7.96</strain>
    </source>
</reference>
<dbReference type="Pfam" id="PF00005">
    <property type="entry name" value="ABC_tran"/>
    <property type="match status" value="1"/>
</dbReference>
<dbReference type="GO" id="GO:0005524">
    <property type="term" value="F:ATP binding"/>
    <property type="evidence" value="ECO:0007669"/>
    <property type="project" value="UniProtKB-KW"/>
</dbReference>